<dbReference type="Proteomes" id="UP000253507">
    <property type="component" value="Unassembled WGS sequence"/>
</dbReference>
<dbReference type="InterPro" id="IPR020807">
    <property type="entry name" value="PKS_DH"/>
</dbReference>
<dbReference type="InterPro" id="IPR049900">
    <property type="entry name" value="PKS_mFAS_DH"/>
</dbReference>
<dbReference type="PANTHER" id="PTHR43775:SF51">
    <property type="entry name" value="INACTIVE PHENOLPHTHIOCEROL SYNTHESIS POLYKETIDE SYNTHASE TYPE I PKS1-RELATED"/>
    <property type="match status" value="1"/>
</dbReference>
<keyword evidence="2" id="KW-0511">Multifunctional enzyme</keyword>
<sequence length="428" mass="45479">MLTSAAQLWAHGTDVTWPTPAPATPGTPGTSLTEHVELPTYPFQRQSYWLDAADEPLNLASTGLTPQEHPFLGAALDLPEGGHLYTGSISLDAHPWLADHSVADVPLLPGAAFAQLALHIGHELDCPRVDELTLQAPLLLPEADAVQVHITAEAPEEGGSRVVTFQSRITSAEAGESVWVRHATATLSPDQASPPEDDASWLPVDATPIDTDPFYKTVASNGIVYGPEFQGLQSAWRHEDDVYAEVRLAEDRDAVFGLHPALLDAALHTIFLTESHPLGVPDDGPAGEGGARQVPLPFSWGGVSWYGECSGVLRVRLSVTGPSSYSVAISDENGRAIATVESLSVRPIALDQIEQASLRAEVPFQVEWVPAPARNHSDRPSSSDSLASWAVLGGGVGEWWEPVEGAGPDVAVYPDLASVLRQVSDGSV</sequence>
<reference evidence="5 6" key="1">
    <citation type="submission" date="2018-06" db="EMBL/GenBank/DDBJ databases">
        <title>Streptomyces reniochalinae sp. nov. and Streptomyces diacarnus sp. nov. from marine sponges.</title>
        <authorList>
            <person name="Li L."/>
        </authorList>
    </citation>
    <scope>NUCLEOTIDE SEQUENCE [LARGE SCALE GENOMIC DNA]</scope>
    <source>
        <strain evidence="5 6">LHW50302</strain>
    </source>
</reference>
<comment type="caution">
    <text evidence="5">The sequence shown here is derived from an EMBL/GenBank/DDBJ whole genome shotgun (WGS) entry which is preliminary data.</text>
</comment>
<evidence type="ECO:0000256" key="1">
    <source>
        <dbReference type="ARBA" id="ARBA00022679"/>
    </source>
</evidence>
<protein>
    <submittedName>
        <fullName evidence="5">Polyketide synthase</fullName>
    </submittedName>
</protein>
<feature type="region of interest" description="C-terminal hotdog fold" evidence="3">
    <location>
        <begin position="206"/>
        <end position="354"/>
    </location>
</feature>
<proteinExistence type="predicted"/>
<evidence type="ECO:0000256" key="3">
    <source>
        <dbReference type="PROSITE-ProRule" id="PRU01363"/>
    </source>
</evidence>
<dbReference type="InterPro" id="IPR050091">
    <property type="entry name" value="PKS_NRPS_Biosynth_Enz"/>
</dbReference>
<feature type="region of interest" description="N-terminal hotdog fold" evidence="3">
    <location>
        <begin position="69"/>
        <end position="194"/>
    </location>
</feature>
<dbReference type="PANTHER" id="PTHR43775">
    <property type="entry name" value="FATTY ACID SYNTHASE"/>
    <property type="match status" value="1"/>
</dbReference>
<keyword evidence="1" id="KW-0808">Transferase</keyword>
<dbReference type="SMART" id="SM00826">
    <property type="entry name" value="PKS_DH"/>
    <property type="match status" value="1"/>
</dbReference>
<dbReference type="Pfam" id="PF21089">
    <property type="entry name" value="PKS_DH_N"/>
    <property type="match status" value="1"/>
</dbReference>
<keyword evidence="6" id="KW-1185">Reference proteome</keyword>
<dbReference type="Gene3D" id="3.30.70.3290">
    <property type="match status" value="1"/>
</dbReference>
<dbReference type="GO" id="GO:0006633">
    <property type="term" value="P:fatty acid biosynthetic process"/>
    <property type="evidence" value="ECO:0007669"/>
    <property type="project" value="TreeGrafter"/>
</dbReference>
<organism evidence="5 6">
    <name type="scientific">Streptomyces reniochalinae</name>
    <dbReference type="NCBI Taxonomy" id="2250578"/>
    <lineage>
        <taxon>Bacteria</taxon>
        <taxon>Bacillati</taxon>
        <taxon>Actinomycetota</taxon>
        <taxon>Actinomycetes</taxon>
        <taxon>Kitasatosporales</taxon>
        <taxon>Streptomycetaceae</taxon>
        <taxon>Streptomyces</taxon>
    </lineage>
</organism>
<feature type="active site" description="Proton donor; for dehydratase activity" evidence="3">
    <location>
        <position position="264"/>
    </location>
</feature>
<accession>A0A367EIB6</accession>
<evidence type="ECO:0000313" key="6">
    <source>
        <dbReference type="Proteomes" id="UP000253507"/>
    </source>
</evidence>
<dbReference type="EMBL" id="QOIM01000035">
    <property type="protein sequence ID" value="RCG17781.1"/>
    <property type="molecule type" value="Genomic_DNA"/>
</dbReference>
<dbReference type="InterPro" id="IPR049551">
    <property type="entry name" value="PKS_DH_C"/>
</dbReference>
<evidence type="ECO:0000313" key="5">
    <source>
        <dbReference type="EMBL" id="RCG17781.1"/>
    </source>
</evidence>
<evidence type="ECO:0000256" key="2">
    <source>
        <dbReference type="ARBA" id="ARBA00023268"/>
    </source>
</evidence>
<feature type="domain" description="PKS/mFAS DH" evidence="4">
    <location>
        <begin position="69"/>
        <end position="354"/>
    </location>
</feature>
<dbReference type="InterPro" id="IPR049552">
    <property type="entry name" value="PKS_DH_N"/>
</dbReference>
<dbReference type="InterPro" id="IPR042104">
    <property type="entry name" value="PKS_dehydratase_sf"/>
</dbReference>
<dbReference type="PROSITE" id="PS52019">
    <property type="entry name" value="PKS_MFAS_DH"/>
    <property type="match status" value="1"/>
</dbReference>
<name>A0A367EIB6_9ACTN</name>
<dbReference type="Gene3D" id="3.10.129.110">
    <property type="entry name" value="Polyketide synthase dehydratase"/>
    <property type="match status" value="1"/>
</dbReference>
<dbReference type="Pfam" id="PF14765">
    <property type="entry name" value="PS-DH"/>
    <property type="match status" value="1"/>
</dbReference>
<dbReference type="AlphaFoldDB" id="A0A367EIB6"/>
<feature type="non-terminal residue" evidence="5">
    <location>
        <position position="428"/>
    </location>
</feature>
<gene>
    <name evidence="5" type="ORF">DQ392_16130</name>
</gene>
<evidence type="ECO:0000259" key="4">
    <source>
        <dbReference type="PROSITE" id="PS52019"/>
    </source>
</evidence>
<feature type="active site" description="Proton acceptor; for dehydratase activity" evidence="3">
    <location>
        <position position="100"/>
    </location>
</feature>
<dbReference type="GO" id="GO:0004312">
    <property type="term" value="F:fatty acid synthase activity"/>
    <property type="evidence" value="ECO:0007669"/>
    <property type="project" value="TreeGrafter"/>
</dbReference>